<proteinExistence type="predicted"/>
<feature type="domain" description="IFT52 GIFT" evidence="3">
    <location>
        <begin position="13"/>
        <end position="257"/>
    </location>
</feature>
<organism evidence="4 5">
    <name type="scientific">Trichobilharzia regenti</name>
    <name type="common">Nasal bird schistosome</name>
    <dbReference type="NCBI Taxonomy" id="157069"/>
    <lineage>
        <taxon>Eukaryota</taxon>
        <taxon>Metazoa</taxon>
        <taxon>Spiralia</taxon>
        <taxon>Lophotrochozoa</taxon>
        <taxon>Platyhelminthes</taxon>
        <taxon>Trematoda</taxon>
        <taxon>Digenea</taxon>
        <taxon>Strigeidida</taxon>
        <taxon>Schistosomatoidea</taxon>
        <taxon>Schistosomatidae</taxon>
        <taxon>Trichobilharzia</taxon>
    </lineage>
</organism>
<protein>
    <recommendedName>
        <fullName evidence="6">ABC-type uncharacterized transport system domain-containing protein</fullName>
    </recommendedName>
</protein>
<dbReference type="Gene3D" id="6.10.250.2800">
    <property type="match status" value="1"/>
</dbReference>
<feature type="domain" description="Intraflagellar transport protein 52 C-terminal" evidence="1">
    <location>
        <begin position="364"/>
        <end position="415"/>
    </location>
</feature>
<dbReference type="GO" id="GO:0005814">
    <property type="term" value="C:centriole"/>
    <property type="evidence" value="ECO:0007669"/>
    <property type="project" value="TreeGrafter"/>
</dbReference>
<dbReference type="Pfam" id="PF21178">
    <property type="entry name" value="Itf52_C"/>
    <property type="match status" value="1"/>
</dbReference>
<name>A0AA85JHI8_TRIRE</name>
<dbReference type="InterPro" id="IPR048643">
    <property type="entry name" value="Itf52_C"/>
</dbReference>
<sequence>MPEVTCMRAEDNTVVFNQTKKEVFTLNQHFSEISRQLKSSWKVVVNKDDITYERLSIVKLFIIPGATEKFSATEFNALKKYIENGGSVLVLMGENGETKYTTNINFLLEQFGIMVNSDTVLRTSYFKYYHPKEALIPNGILNRAIAEAAGKSFVVNTQEDVSHKQALQFLYPYGSTLNVAKPAVALLSSGSVAFPLNRPVLATCKFSSDKGGTLAVVGSAAMFTDAYINKEDNFKIFEFLFKYLTSDSIKLNSIDAEDPEIETYYQVPDITSLASSLKSCLQDSDELPQNSNSYFDQGLFSMDTGLVPKAIQAYEKLHVKHEPLSLITPQFETPLPPVQPAVFPPNFREPGPPALELFDLDEQFSTAKARLAQVTNKCNEEDLEYYIHECGDILGVSQKLPTDKQTSRVILEVIFNELVEFKKLNQGIDETGDW</sequence>
<dbReference type="Pfam" id="PF23352">
    <property type="entry name" value="IFT52_central"/>
    <property type="match status" value="1"/>
</dbReference>
<keyword evidence="4" id="KW-1185">Reference proteome</keyword>
<reference evidence="4" key="1">
    <citation type="submission" date="2022-06" db="EMBL/GenBank/DDBJ databases">
        <authorList>
            <person name="Berger JAMES D."/>
            <person name="Berger JAMES D."/>
        </authorList>
    </citation>
    <scope>NUCLEOTIDE SEQUENCE [LARGE SCALE GENOMIC DNA]</scope>
</reference>
<evidence type="ECO:0000259" key="3">
    <source>
        <dbReference type="Pfam" id="PF23355"/>
    </source>
</evidence>
<dbReference type="GO" id="GO:0060271">
    <property type="term" value="P:cilium assembly"/>
    <property type="evidence" value="ECO:0007669"/>
    <property type="project" value="TreeGrafter"/>
</dbReference>
<dbReference type="InterPro" id="IPR039975">
    <property type="entry name" value="IFT52"/>
</dbReference>
<evidence type="ECO:0008006" key="6">
    <source>
        <dbReference type="Google" id="ProtNLM"/>
    </source>
</evidence>
<dbReference type="GO" id="GO:0030992">
    <property type="term" value="C:intraciliary transport particle B"/>
    <property type="evidence" value="ECO:0007669"/>
    <property type="project" value="TreeGrafter"/>
</dbReference>
<dbReference type="Pfam" id="PF23355">
    <property type="entry name" value="IFT52_GIFT"/>
    <property type="match status" value="1"/>
</dbReference>
<evidence type="ECO:0000313" key="5">
    <source>
        <dbReference type="WBParaSite" id="TREG1_19660.1"/>
    </source>
</evidence>
<dbReference type="InterPro" id="IPR055460">
    <property type="entry name" value="IFT52_central"/>
</dbReference>
<dbReference type="InterPro" id="IPR055458">
    <property type="entry name" value="IFT52_GIFT"/>
</dbReference>
<accession>A0AA85JHI8</accession>
<dbReference type="CDD" id="cd23683">
    <property type="entry name" value="IFT52_CTD"/>
    <property type="match status" value="1"/>
</dbReference>
<feature type="domain" description="IFT52 central" evidence="2">
    <location>
        <begin position="273"/>
        <end position="353"/>
    </location>
</feature>
<dbReference type="PANTHER" id="PTHR12969:SF7">
    <property type="entry name" value="INTRAFLAGELLAR TRANSPORT PROTEIN 52 HOMOLOG"/>
    <property type="match status" value="1"/>
</dbReference>
<reference evidence="5" key="2">
    <citation type="submission" date="2023-11" db="UniProtKB">
        <authorList>
            <consortium name="WormBaseParasite"/>
        </authorList>
    </citation>
    <scope>IDENTIFICATION</scope>
</reference>
<dbReference type="Proteomes" id="UP000050795">
    <property type="component" value="Unassembled WGS sequence"/>
</dbReference>
<dbReference type="AlphaFoldDB" id="A0AA85JHI8"/>
<evidence type="ECO:0000259" key="1">
    <source>
        <dbReference type="Pfam" id="PF21178"/>
    </source>
</evidence>
<dbReference type="GO" id="GO:0005929">
    <property type="term" value="C:cilium"/>
    <property type="evidence" value="ECO:0007669"/>
    <property type="project" value="TreeGrafter"/>
</dbReference>
<dbReference type="GO" id="GO:0042073">
    <property type="term" value="P:intraciliary transport"/>
    <property type="evidence" value="ECO:0007669"/>
    <property type="project" value="TreeGrafter"/>
</dbReference>
<evidence type="ECO:0000259" key="2">
    <source>
        <dbReference type="Pfam" id="PF23352"/>
    </source>
</evidence>
<dbReference type="PANTHER" id="PTHR12969">
    <property type="entry name" value="NGD5/OSM-6/IFT52"/>
    <property type="match status" value="1"/>
</dbReference>
<dbReference type="WBParaSite" id="TREG1_19660.1">
    <property type="protein sequence ID" value="TREG1_19660.1"/>
    <property type="gene ID" value="TREG1_19660"/>
</dbReference>
<evidence type="ECO:0000313" key="4">
    <source>
        <dbReference type="Proteomes" id="UP000050795"/>
    </source>
</evidence>